<keyword evidence="3" id="KW-0378">Hydrolase</keyword>
<accession>A0A8H6MW59</accession>
<dbReference type="Gene3D" id="3.40.50.200">
    <property type="entry name" value="Peptidase S8/S53 domain"/>
    <property type="match status" value="1"/>
</dbReference>
<dbReference type="Pfam" id="PF00082">
    <property type="entry name" value="Peptidase_S8"/>
    <property type="match status" value="1"/>
</dbReference>
<dbReference type="GO" id="GO:0006508">
    <property type="term" value="P:proteolysis"/>
    <property type="evidence" value="ECO:0007669"/>
    <property type="project" value="UniProtKB-KW"/>
</dbReference>
<dbReference type="Proteomes" id="UP000652219">
    <property type="component" value="Unassembled WGS sequence"/>
</dbReference>
<keyword evidence="3" id="KW-0645">Protease</keyword>
<sequence>MNWQSHRLFTLLGPLRRYLNGMTSDASWVQISTEDMRTHNAVEFMSMELLLCELSPESDETAFDEKQLSSLSQWISAANRSFESGKRGEIDFARGLELFESLRGRSTDAEADWVVLGGSSSTPAIKRNHHVIKSLAQTSERLHRALVHQSEYCRDHTARIHLNGFNLGDDGEVSRFFLFLSSNSNYESCRWQGTNCDLSLGAEVKTSKLPASQICQLIEKCEYFQEHLFVTLHHMTGQRPMLLSRQGKLTRRNDKPEVSLASDLWVHDRWSLDSIFLAFDAKGSNGPTLDRERPYLSSCLGDINPADPPPSGVEPRTGPVKSRMLSFAQVLIEIYTERRLYQDAIEDGKKYAGLRNLLEDPVVRGEVPPAVIAAVEACLEVFRSEDLEGEPGKDWVFSRIIQKLDENFRPWCIPQRSEPRKWDVSEPRRWEVKTSLPNRKRKQSLEMSPETSKIRFEISSPVDQKRPKRFSISDSMYRDFTNPASDACGMRDDDGHGTSIVDLALKWATEQNVDIICMAFGFDNANQRLREALKEALLSSNVLIFAAASNDMNRSGVVYPARWDDLVFCTFSTDAGAKNSRGINPTGLGHENFAILGEDVKKHVDGERYPGLSEDLKEKVNMAKVLRSISEKDEEYHCIAPWKLLPERFRGQTEYLSEEDWEQARQDVFRRIASCLGIF</sequence>
<keyword evidence="4" id="KW-1185">Reference proteome</keyword>
<dbReference type="SUPFAM" id="SSF52743">
    <property type="entry name" value="Subtilisin-like"/>
    <property type="match status" value="1"/>
</dbReference>
<evidence type="ECO:0000313" key="3">
    <source>
        <dbReference type="EMBL" id="KAF6810498.1"/>
    </source>
</evidence>
<feature type="domain" description="DUF7580" evidence="2">
    <location>
        <begin position="136"/>
        <end position="233"/>
    </location>
</feature>
<dbReference type="InterPro" id="IPR000209">
    <property type="entry name" value="Peptidase_S8/S53_dom"/>
</dbReference>
<dbReference type="InterPro" id="IPR056002">
    <property type="entry name" value="DUF7580"/>
</dbReference>
<dbReference type="EMBL" id="WIGN01000086">
    <property type="protein sequence ID" value="KAF6810498.1"/>
    <property type="molecule type" value="Genomic_DNA"/>
</dbReference>
<feature type="domain" description="Peptidase S8/S53" evidence="1">
    <location>
        <begin position="492"/>
        <end position="565"/>
    </location>
</feature>
<dbReference type="GO" id="GO:0004252">
    <property type="term" value="F:serine-type endopeptidase activity"/>
    <property type="evidence" value="ECO:0007669"/>
    <property type="project" value="InterPro"/>
</dbReference>
<evidence type="ECO:0000259" key="2">
    <source>
        <dbReference type="Pfam" id="PF24476"/>
    </source>
</evidence>
<reference evidence="3 4" key="1">
    <citation type="journal article" date="2020" name="Phytopathology">
        <title>Genome Sequence Resources of Colletotrichum truncatum, C. plurivorum, C. musicola, and C. sojae: Four Species Pathogenic to Soybean (Glycine max).</title>
        <authorList>
            <person name="Rogerio F."/>
            <person name="Boufleur T.R."/>
            <person name="Ciampi-Guillardi M."/>
            <person name="Sukno S.A."/>
            <person name="Thon M.R."/>
            <person name="Massola Junior N.S."/>
            <person name="Baroncelli R."/>
        </authorList>
    </citation>
    <scope>NUCLEOTIDE SEQUENCE [LARGE SCALE GENOMIC DNA]</scope>
    <source>
        <strain evidence="3 4">LFN0009</strain>
    </source>
</reference>
<dbReference type="AlphaFoldDB" id="A0A8H6MW59"/>
<protein>
    <submittedName>
        <fullName evidence="3">Extracellular alkaline serine protease</fullName>
    </submittedName>
</protein>
<name>A0A8H6MW59_9PEZI</name>
<evidence type="ECO:0000259" key="1">
    <source>
        <dbReference type="Pfam" id="PF00082"/>
    </source>
</evidence>
<dbReference type="Pfam" id="PF24476">
    <property type="entry name" value="DUF7580"/>
    <property type="match status" value="2"/>
</dbReference>
<evidence type="ECO:0000313" key="4">
    <source>
        <dbReference type="Proteomes" id="UP000652219"/>
    </source>
</evidence>
<organism evidence="3 4">
    <name type="scientific">Colletotrichum sojae</name>
    <dbReference type="NCBI Taxonomy" id="2175907"/>
    <lineage>
        <taxon>Eukaryota</taxon>
        <taxon>Fungi</taxon>
        <taxon>Dikarya</taxon>
        <taxon>Ascomycota</taxon>
        <taxon>Pezizomycotina</taxon>
        <taxon>Sordariomycetes</taxon>
        <taxon>Hypocreomycetidae</taxon>
        <taxon>Glomerellales</taxon>
        <taxon>Glomerellaceae</taxon>
        <taxon>Colletotrichum</taxon>
        <taxon>Colletotrichum orchidearum species complex</taxon>
    </lineage>
</organism>
<feature type="domain" description="DUF7580" evidence="2">
    <location>
        <begin position="265"/>
        <end position="408"/>
    </location>
</feature>
<gene>
    <name evidence="3" type="ORF">CSOJ01_06310</name>
</gene>
<dbReference type="InterPro" id="IPR036852">
    <property type="entry name" value="Peptidase_S8/S53_dom_sf"/>
</dbReference>
<comment type="caution">
    <text evidence="3">The sequence shown here is derived from an EMBL/GenBank/DDBJ whole genome shotgun (WGS) entry which is preliminary data.</text>
</comment>
<proteinExistence type="predicted"/>